<dbReference type="EMBL" id="JAQQAL010000021">
    <property type="protein sequence ID" value="MDC7226980.1"/>
    <property type="molecule type" value="Genomic_DNA"/>
</dbReference>
<reference evidence="1 2" key="1">
    <citation type="submission" date="2022-12" db="EMBL/GenBank/DDBJ databases">
        <title>Metagenome assembled genome from gulf of manar.</title>
        <authorList>
            <person name="Kohli P."/>
            <person name="Pk S."/>
            <person name="Venkata Ramana C."/>
            <person name="Sasikala C."/>
        </authorList>
    </citation>
    <scope>NUCLEOTIDE SEQUENCE [LARGE SCALE GENOMIC DNA]</scope>
    <source>
        <strain evidence="1">JB008</strain>
    </source>
</reference>
<organism evidence="1 2">
    <name type="scientific">Candidatus Thalassospirochaeta sargassi</name>
    <dbReference type="NCBI Taxonomy" id="3119039"/>
    <lineage>
        <taxon>Bacteria</taxon>
        <taxon>Pseudomonadati</taxon>
        <taxon>Spirochaetota</taxon>
        <taxon>Spirochaetia</taxon>
        <taxon>Spirochaetales</taxon>
        <taxon>Spirochaetaceae</taxon>
        <taxon>Candidatus Thalassospirochaeta</taxon>
    </lineage>
</organism>
<gene>
    <name evidence="1" type="ORF">PQJ61_09475</name>
</gene>
<name>A0AAJ1IGS6_9SPIO</name>
<comment type="caution">
    <text evidence="1">The sequence shown here is derived from an EMBL/GenBank/DDBJ whole genome shotgun (WGS) entry which is preliminary data.</text>
</comment>
<dbReference type="Proteomes" id="UP001221217">
    <property type="component" value="Unassembled WGS sequence"/>
</dbReference>
<sequence length="49" mass="5694">MKNIKTNHPEIVCLPFSGVTPFHKKYEKNWAKTDVKSSVFPSMGGYRFF</sequence>
<dbReference type="AlphaFoldDB" id="A0AAJ1IGS6"/>
<accession>A0AAJ1IGS6</accession>
<evidence type="ECO:0000313" key="2">
    <source>
        <dbReference type="Proteomes" id="UP001221217"/>
    </source>
</evidence>
<protein>
    <submittedName>
        <fullName evidence="1">Uncharacterized protein</fullName>
    </submittedName>
</protein>
<proteinExistence type="predicted"/>
<evidence type="ECO:0000313" key="1">
    <source>
        <dbReference type="EMBL" id="MDC7226980.1"/>
    </source>
</evidence>